<dbReference type="NCBIfam" id="TIGR01891">
    <property type="entry name" value="amidohydrolases"/>
    <property type="match status" value="1"/>
</dbReference>
<evidence type="ECO:0000259" key="3">
    <source>
        <dbReference type="Pfam" id="PF07687"/>
    </source>
</evidence>
<evidence type="ECO:0000313" key="4">
    <source>
        <dbReference type="EMBL" id="KAG2211121.1"/>
    </source>
</evidence>
<dbReference type="SUPFAM" id="SSF53187">
    <property type="entry name" value="Zn-dependent exopeptidases"/>
    <property type="match status" value="1"/>
</dbReference>
<dbReference type="InterPro" id="IPR011650">
    <property type="entry name" value="Peptidase_M20_dimer"/>
</dbReference>
<dbReference type="AlphaFoldDB" id="A0A8H7RHA3"/>
<dbReference type="PANTHER" id="PTHR30575">
    <property type="entry name" value="PEPTIDASE M20"/>
    <property type="match status" value="1"/>
</dbReference>
<evidence type="ECO:0000256" key="1">
    <source>
        <dbReference type="ARBA" id="ARBA00006247"/>
    </source>
</evidence>
<dbReference type="Pfam" id="PF01546">
    <property type="entry name" value="Peptidase_M20"/>
    <property type="match status" value="1"/>
</dbReference>
<keyword evidence="5" id="KW-1185">Reference proteome</keyword>
<dbReference type="EMBL" id="JAEPRC010000070">
    <property type="protein sequence ID" value="KAG2211121.1"/>
    <property type="molecule type" value="Genomic_DNA"/>
</dbReference>
<evidence type="ECO:0000256" key="2">
    <source>
        <dbReference type="PIRNR" id="PIRNR037226"/>
    </source>
</evidence>
<dbReference type="InterPro" id="IPR052030">
    <property type="entry name" value="Peptidase_M20/M20A_hydrolases"/>
</dbReference>
<dbReference type="SUPFAM" id="SSF55031">
    <property type="entry name" value="Bacterial exopeptidase dimerisation domain"/>
    <property type="match status" value="1"/>
</dbReference>
<name>A0A8H7RHA3_9FUNG</name>
<dbReference type="CDD" id="cd05672">
    <property type="entry name" value="M20_ACY1L2-like"/>
    <property type="match status" value="1"/>
</dbReference>
<dbReference type="InterPro" id="IPR017439">
    <property type="entry name" value="Amidohydrolase"/>
</dbReference>
<dbReference type="InterPro" id="IPR036264">
    <property type="entry name" value="Bact_exopeptidase_dim_dom"/>
</dbReference>
<proteinExistence type="inferred from homology"/>
<evidence type="ECO:0000313" key="5">
    <source>
        <dbReference type="Proteomes" id="UP000650833"/>
    </source>
</evidence>
<dbReference type="Proteomes" id="UP000650833">
    <property type="component" value="Unassembled WGS sequence"/>
</dbReference>
<accession>A0A8H7RHA3</accession>
<feature type="domain" description="Peptidase M20 dimerisation" evidence="3">
    <location>
        <begin position="174"/>
        <end position="267"/>
    </location>
</feature>
<dbReference type="FunFam" id="3.30.70.360:FF:000004">
    <property type="entry name" value="Peptidase M20 domain-containing protein 2"/>
    <property type="match status" value="1"/>
</dbReference>
<reference evidence="4" key="1">
    <citation type="submission" date="2020-12" db="EMBL/GenBank/DDBJ databases">
        <title>Metabolic potential, ecology and presence of endohyphal bacteria is reflected in genomic diversity of Mucoromycotina.</title>
        <authorList>
            <person name="Muszewska A."/>
            <person name="Okrasinska A."/>
            <person name="Steczkiewicz K."/>
            <person name="Drgas O."/>
            <person name="Orlowska M."/>
            <person name="Perlinska-Lenart U."/>
            <person name="Aleksandrzak-Piekarczyk T."/>
            <person name="Szatraj K."/>
            <person name="Zielenkiewicz U."/>
            <person name="Pilsyk S."/>
            <person name="Malc E."/>
            <person name="Mieczkowski P."/>
            <person name="Kruszewska J.S."/>
            <person name="Biernat P."/>
            <person name="Pawlowska J."/>
        </authorList>
    </citation>
    <scope>NUCLEOTIDE SEQUENCE</scope>
    <source>
        <strain evidence="4">CBS 226.32</strain>
    </source>
</reference>
<dbReference type="Gene3D" id="3.40.630.10">
    <property type="entry name" value="Zn peptidases"/>
    <property type="match status" value="1"/>
</dbReference>
<sequence>MNNEIKESIASTIKSLDKELREISLKIHDDPELGNKEFHAYKLLTEYIKSKGFEVSHKIAGLETAFMAKYSNNKSGRRVGFVCEYDSLVGVGHACGHNIITVQGLACSLALKTLMEQGLVQGTVVLFGTPAEETTSGKINIVKEGILQDNVDYAMMLHPFAQDGIYSRMLALDSADIEFFGKASHAGMAPWNGINAVDALMQGFDNIGLLRQQILPTDRVHGIITNGGAAANVIPAYASAHFYARSVTKDQLKDLKPRVDNCFKAAALATGCEIKIQWGKLGPVEDVFMNDALALNYKHYMEKEGITYRSRIDEEQTSTGSTDMGNFSYAVPSIHPAYGIHTTAANHTKEFAAAARTLVAHQDTLRAAKCLSMTAAEVMVNDDLYKQVVDDFKKGKPQ</sequence>
<dbReference type="Pfam" id="PF07687">
    <property type="entry name" value="M20_dimer"/>
    <property type="match status" value="1"/>
</dbReference>
<dbReference type="PANTHER" id="PTHR30575:SF0">
    <property type="entry name" value="XAA-ARG DIPEPTIDASE"/>
    <property type="match status" value="1"/>
</dbReference>
<gene>
    <name evidence="4" type="ORF">INT46_004497</name>
</gene>
<dbReference type="InterPro" id="IPR002933">
    <property type="entry name" value="Peptidase_M20"/>
</dbReference>
<comment type="similarity">
    <text evidence="1 2">Belongs to the peptidase M20A family.</text>
</comment>
<organism evidence="4 5">
    <name type="scientific">Mucor plumbeus</name>
    <dbReference type="NCBI Taxonomy" id="97098"/>
    <lineage>
        <taxon>Eukaryota</taxon>
        <taxon>Fungi</taxon>
        <taxon>Fungi incertae sedis</taxon>
        <taxon>Mucoromycota</taxon>
        <taxon>Mucoromycotina</taxon>
        <taxon>Mucoromycetes</taxon>
        <taxon>Mucorales</taxon>
        <taxon>Mucorineae</taxon>
        <taxon>Mucoraceae</taxon>
        <taxon>Mucor</taxon>
    </lineage>
</organism>
<dbReference type="OrthoDB" id="6119954at2759"/>
<dbReference type="GO" id="GO:0016805">
    <property type="term" value="F:dipeptidase activity"/>
    <property type="evidence" value="ECO:0007669"/>
    <property type="project" value="InterPro"/>
</dbReference>
<dbReference type="Gene3D" id="3.30.70.360">
    <property type="match status" value="1"/>
</dbReference>
<dbReference type="InterPro" id="IPR017144">
    <property type="entry name" value="Xaa-Arg_dipeptidase"/>
</dbReference>
<protein>
    <recommendedName>
        <fullName evidence="2">Peptidase M20 domain-containing protein 2</fullName>
    </recommendedName>
</protein>
<comment type="caution">
    <text evidence="4">The sequence shown here is derived from an EMBL/GenBank/DDBJ whole genome shotgun (WGS) entry which is preliminary data.</text>
</comment>
<dbReference type="PIRSF" id="PIRSF037226">
    <property type="entry name" value="Amidohydrolase_ACY1L2_prd"/>
    <property type="match status" value="1"/>
</dbReference>